<dbReference type="HOGENOM" id="CLU_3194740_0_0_3"/>
<evidence type="ECO:0000313" key="1">
    <source>
        <dbReference type="EMBL" id="ABW32290.1"/>
    </source>
</evidence>
<protein>
    <submittedName>
        <fullName evidence="1">Uncharacterized protein</fullName>
    </submittedName>
</protein>
<sequence>MVFPPANLIQALMNQSFVLGKGFSHNAEGELIISPQVEAFIHSII</sequence>
<organism evidence="1 2">
    <name type="scientific">Acaryochloris marina (strain MBIC 11017)</name>
    <dbReference type="NCBI Taxonomy" id="329726"/>
    <lineage>
        <taxon>Bacteria</taxon>
        <taxon>Bacillati</taxon>
        <taxon>Cyanobacteriota</taxon>
        <taxon>Cyanophyceae</taxon>
        <taxon>Acaryochloridales</taxon>
        <taxon>Acaryochloridaceae</taxon>
        <taxon>Acaryochloris</taxon>
    </lineage>
</organism>
<proteinExistence type="predicted"/>
<gene>
    <name evidence="1" type="ordered locus">AM1_C0363</name>
</gene>
<accession>A8ZN91</accession>
<dbReference type="EMBL" id="CP000840">
    <property type="protein sequence ID" value="ABW32290.1"/>
    <property type="molecule type" value="Genomic_DNA"/>
</dbReference>
<reference evidence="1 2" key="1">
    <citation type="journal article" date="2008" name="Proc. Natl. Acad. Sci. U.S.A.">
        <title>Niche adaptation and genome expansion in the chlorophyll d-producing cyanobacterium Acaryochloris marina.</title>
        <authorList>
            <person name="Swingley W.D."/>
            <person name="Chen M."/>
            <person name="Cheung P.C."/>
            <person name="Conrad A.L."/>
            <person name="Dejesa L.C."/>
            <person name="Hao J."/>
            <person name="Honchak B.M."/>
            <person name="Karbach L.E."/>
            <person name="Kurdoglu A."/>
            <person name="Lahiri S."/>
            <person name="Mastrian S.D."/>
            <person name="Miyashita H."/>
            <person name="Page L."/>
            <person name="Ramakrishna P."/>
            <person name="Satoh S."/>
            <person name="Sattley W.M."/>
            <person name="Shimada Y."/>
            <person name="Taylor H.L."/>
            <person name="Tomo T."/>
            <person name="Tsuchiya T."/>
            <person name="Wang Z.T."/>
            <person name="Raymond J."/>
            <person name="Mimuro M."/>
            <person name="Blankenship R.E."/>
            <person name="Touchman J.W."/>
        </authorList>
    </citation>
    <scope>NUCLEOTIDE SEQUENCE [LARGE SCALE GENOMIC DNA]</scope>
    <source>
        <strain evidence="2">MBIC 11017</strain>
        <plasmid evidence="2">Plasmid pREB3</plasmid>
    </source>
</reference>
<dbReference type="Proteomes" id="UP000000268">
    <property type="component" value="Plasmid pREB3"/>
</dbReference>
<evidence type="ECO:0000313" key="2">
    <source>
        <dbReference type="Proteomes" id="UP000000268"/>
    </source>
</evidence>
<keyword evidence="2" id="KW-1185">Reference proteome</keyword>
<dbReference type="KEGG" id="amr:AM1_C0363"/>
<geneLocation type="plasmid" evidence="1 2">
    <name>pREB3</name>
</geneLocation>
<name>A8ZN91_ACAM1</name>
<dbReference type="AlphaFoldDB" id="A8ZN91"/>
<keyword evidence="1" id="KW-0614">Plasmid</keyword>